<organism evidence="3 4">
    <name type="scientific">Anaerostipes butyraticus</name>
    <dbReference type="NCBI Taxonomy" id="645466"/>
    <lineage>
        <taxon>Bacteria</taxon>
        <taxon>Bacillati</taxon>
        <taxon>Bacillota</taxon>
        <taxon>Clostridia</taxon>
        <taxon>Lachnospirales</taxon>
        <taxon>Lachnospiraceae</taxon>
        <taxon>Anaerostipes</taxon>
    </lineage>
</organism>
<dbReference type="InterPro" id="IPR032834">
    <property type="entry name" value="NatK-like_C"/>
</dbReference>
<feature type="transmembrane region" description="Helical" evidence="1">
    <location>
        <begin position="12"/>
        <end position="29"/>
    </location>
</feature>
<feature type="transmembrane region" description="Helical" evidence="1">
    <location>
        <begin position="196"/>
        <end position="217"/>
    </location>
</feature>
<feature type="domain" description="Sensor histidine kinase NatK-like C-terminal" evidence="2">
    <location>
        <begin position="389"/>
        <end position="486"/>
    </location>
</feature>
<dbReference type="Proteomes" id="UP000613208">
    <property type="component" value="Unassembled WGS sequence"/>
</dbReference>
<keyword evidence="4" id="KW-1185">Reference proteome</keyword>
<keyword evidence="1" id="KW-0472">Membrane</keyword>
<feature type="transmembrane region" description="Helical" evidence="1">
    <location>
        <begin position="107"/>
        <end position="128"/>
    </location>
</feature>
<comment type="caution">
    <text evidence="3">The sequence shown here is derived from an EMBL/GenBank/DDBJ whole genome shotgun (WGS) entry which is preliminary data.</text>
</comment>
<evidence type="ECO:0000313" key="4">
    <source>
        <dbReference type="Proteomes" id="UP000613208"/>
    </source>
</evidence>
<gene>
    <name evidence="3" type="ORF">ANBU17_07640</name>
</gene>
<dbReference type="GO" id="GO:0042802">
    <property type="term" value="F:identical protein binding"/>
    <property type="evidence" value="ECO:0007669"/>
    <property type="project" value="TreeGrafter"/>
</dbReference>
<dbReference type="InterPro" id="IPR036890">
    <property type="entry name" value="HATPase_C_sf"/>
</dbReference>
<keyword evidence="1" id="KW-0812">Transmembrane</keyword>
<dbReference type="Gene3D" id="3.30.565.10">
    <property type="entry name" value="Histidine kinase-like ATPase, C-terminal domain"/>
    <property type="match status" value="1"/>
</dbReference>
<sequence>METTTSKYSWIYFVFSILCTGVSLLSPFLKMTGTTFMENFVIAFTGVSAIRILNLLDLKFPDYLLLFSGTFTAITQSFVIINASIFFIFFVFFGVSALRRELQSGKVLYTWLAFILFLINQIFLNYIYQGFQQLYYQTTNDLPNASLIKIIFFLLLSAGVLLIDFLLIVLVRHFFQNILFKISQLEFSYPQIARNFLISSLIIFIIGFIFEYLLLQIPAAAGQTNTEYLYQLLYERISILTTLFSTGIIFIQLLILVILLKFSKYRFSINARRRHEENLTLYNSDLEKNLSEVRGLKHDMKNILFTLSHMIEESGDSKLKEYFHTAVNPYFQEELKKNDLYASLQPIEDEQLKAFLYYKFTSASHSQCQIRFICRHAIPWHLFSDEIDFLDFIRILGIFLDNAKEEAVHTAEKEIQLLMTGQENACEIRIENSIRPQKEVIAGLSDKGLGRGNGLLIADRILKRYPNIILNTYTRGNTFVQSLLIQGF</sequence>
<evidence type="ECO:0000259" key="2">
    <source>
        <dbReference type="Pfam" id="PF14501"/>
    </source>
</evidence>
<feature type="transmembrane region" description="Helical" evidence="1">
    <location>
        <begin position="36"/>
        <end position="53"/>
    </location>
</feature>
<protein>
    <recommendedName>
        <fullName evidence="2">Sensor histidine kinase NatK-like C-terminal domain-containing protein</fullName>
    </recommendedName>
</protein>
<reference evidence="3" key="1">
    <citation type="submission" date="2020-06" db="EMBL/GenBank/DDBJ databases">
        <title>Characterization of fructooligosaccharide metabolism and fructooligosaccharide-degrading enzymes in human commensal butyrate producers.</title>
        <authorList>
            <person name="Tanno H."/>
            <person name="Fujii T."/>
            <person name="Hirano K."/>
            <person name="Maeno S."/>
            <person name="Tonozuka T."/>
            <person name="Sakamoto M."/>
            <person name="Ohkuma M."/>
            <person name="Tochio T."/>
            <person name="Endo A."/>
        </authorList>
    </citation>
    <scope>NUCLEOTIDE SEQUENCE</scope>
    <source>
        <strain evidence="3">JCM 17466</strain>
    </source>
</reference>
<feature type="transmembrane region" description="Helical" evidence="1">
    <location>
        <begin position="73"/>
        <end position="95"/>
    </location>
</feature>
<dbReference type="RefSeq" id="WP_201310164.1">
    <property type="nucleotide sequence ID" value="NZ_BLYI01000023.1"/>
</dbReference>
<dbReference type="AlphaFoldDB" id="A0A916Q4W1"/>
<feature type="transmembrane region" description="Helical" evidence="1">
    <location>
        <begin position="148"/>
        <end position="175"/>
    </location>
</feature>
<dbReference type="EMBL" id="BLYI01000023">
    <property type="protein sequence ID" value="GFO84417.1"/>
    <property type="molecule type" value="Genomic_DNA"/>
</dbReference>
<feature type="transmembrane region" description="Helical" evidence="1">
    <location>
        <begin position="237"/>
        <end position="260"/>
    </location>
</feature>
<proteinExistence type="predicted"/>
<dbReference type="PANTHER" id="PTHR40448">
    <property type="entry name" value="TWO-COMPONENT SENSOR HISTIDINE KINASE"/>
    <property type="match status" value="1"/>
</dbReference>
<dbReference type="PANTHER" id="PTHR40448:SF1">
    <property type="entry name" value="TWO-COMPONENT SENSOR HISTIDINE KINASE"/>
    <property type="match status" value="1"/>
</dbReference>
<name>A0A916Q4W1_9FIRM</name>
<keyword evidence="1" id="KW-1133">Transmembrane helix</keyword>
<evidence type="ECO:0000256" key="1">
    <source>
        <dbReference type="SAM" id="Phobius"/>
    </source>
</evidence>
<evidence type="ECO:0000313" key="3">
    <source>
        <dbReference type="EMBL" id="GFO84417.1"/>
    </source>
</evidence>
<dbReference type="Pfam" id="PF14501">
    <property type="entry name" value="HATPase_c_5"/>
    <property type="match status" value="1"/>
</dbReference>
<accession>A0A916Q4W1</accession>